<evidence type="ECO:0000313" key="3">
    <source>
        <dbReference type="EMBL" id="ELY33306.1"/>
    </source>
</evidence>
<dbReference type="PANTHER" id="PTHR30121">
    <property type="entry name" value="UNCHARACTERIZED PROTEIN YJGR-RELATED"/>
    <property type="match status" value="1"/>
</dbReference>
<feature type="domain" description="Helicase HerA central" evidence="1">
    <location>
        <begin position="362"/>
        <end position="462"/>
    </location>
</feature>
<dbReference type="SUPFAM" id="SSF52540">
    <property type="entry name" value="P-loop containing nucleoside triphosphate hydrolases"/>
    <property type="match status" value="1"/>
</dbReference>
<dbReference type="EMBL" id="AOHU01000042">
    <property type="protein sequence ID" value="ELY33306.1"/>
    <property type="molecule type" value="Genomic_DNA"/>
</dbReference>
<organism evidence="3 4">
    <name type="scientific">Haloferax volcanii (strain ATCC 29605 / DSM 3757 / JCM 8879 / NBRC 14742 / NCIMB 2012 / VKM B-1768 / DS2)</name>
    <name type="common">Halobacterium volcanii</name>
    <dbReference type="NCBI Taxonomy" id="309800"/>
    <lineage>
        <taxon>Archaea</taxon>
        <taxon>Methanobacteriati</taxon>
        <taxon>Methanobacteriota</taxon>
        <taxon>Stenosarchaea group</taxon>
        <taxon>Halobacteria</taxon>
        <taxon>Halobacteriales</taxon>
        <taxon>Haloferacaceae</taxon>
        <taxon>Haloferax</taxon>
    </lineage>
</organism>
<dbReference type="InterPro" id="IPR058596">
    <property type="entry name" value="TraC-like_dom"/>
</dbReference>
<feature type="domain" description="TraC-like" evidence="2">
    <location>
        <begin position="4"/>
        <end position="97"/>
    </location>
</feature>
<proteinExistence type="predicted"/>
<dbReference type="RefSeq" id="WP_004042170.1">
    <property type="nucleotide sequence ID" value="NC_013967.1"/>
</dbReference>
<dbReference type="Pfam" id="PF26593">
    <property type="entry name" value="TraC-like"/>
    <property type="match status" value="1"/>
</dbReference>
<dbReference type="OrthoDB" id="270521at2157"/>
<reference evidence="4" key="1">
    <citation type="submission" date="2012-11" db="EMBL/GenBank/DDBJ databases">
        <authorList>
            <person name="Becker E.A."/>
            <person name="Seitzer P."/>
            <person name="Tritt A."/>
            <person name="Larsen D."/>
            <person name="Yao A."/>
            <person name="Wu D."/>
            <person name="Darling A."/>
            <person name="Eisen J.A."/>
            <person name="Facciotti M.T."/>
        </authorList>
    </citation>
    <scope>NUCLEOTIDE SEQUENCE [LARGE SCALE GENOMIC DNA]</scope>
    <source>
        <strain evidence="4">ATCC 29605 / DSM 3757 / JCM 8879 / NBRC 14742 / NCIMB 2012 / VKM B-1768 / DS2</strain>
    </source>
</reference>
<name>A0A384KE41_HALVD</name>
<dbReference type="AlphaFoldDB" id="A0A384KE41"/>
<protein>
    <submittedName>
        <fullName evidence="3">Transfer complex protein-like protein</fullName>
    </submittedName>
</protein>
<evidence type="ECO:0000259" key="1">
    <source>
        <dbReference type="Pfam" id="PF01935"/>
    </source>
</evidence>
<dbReference type="InterPro" id="IPR002789">
    <property type="entry name" value="HerA_central"/>
</dbReference>
<dbReference type="PANTHER" id="PTHR30121:SF6">
    <property type="entry name" value="SLR6007 PROTEIN"/>
    <property type="match status" value="1"/>
</dbReference>
<gene>
    <name evidence="3" type="ORF">C498_06685</name>
</gene>
<sequence length="588" mass="67085">MTQYGAIQVTPTNLELMTEKEALGVHQNFKQVLNQADYPINIYSLQRDLELQPYAEYLKDRFSIRRELWEDYLRYCSRLNDESLVTTEHYITTPVTASGRGFLASVLDSETREDLESEVQRRTQQITDSLNTANLSATEIPAEELETSHSNPTPRYVSTGQEYRRALIITEYPSQLELAWPLELLRVDGKIDVAQLIKPRDSANTVSTLNRLKEKLNAEINSRLASGFLDTNELESKLDAVDWMLDKLANREQQAFDYAVYISTHADNKEDCNQAFQQLKSRLKRMGIGFEEPVFRTDQAQKACNPLQLDPLQETQLQLSDSAAAGFPFATRTINQSSGIIYGEDQYDGTPILQDRFQWHAPHLARFGATGSGKTFHTKIELLRAILAYPDIQIIVIDPKNEYHNLIKALNGQTYTVQDRPEKLGKASCFQVTSRGQSENIPEIIDLIEHLYQVTSQNDRRTLVVADEAHNVSGVGRGREILTRWVREARDTSTAITLVSQSANDFTQYTEGRTLLDQMPGKLFFRHERVSQEMIDHFQLSEQEEIDLYDLKTGTDAQYSEAVMKVSGRLDAKIRVHATPTEHRLIEQ</sequence>
<dbReference type="CDD" id="cd01127">
    <property type="entry name" value="TrwB_TraG_TraD_VirD4"/>
    <property type="match status" value="1"/>
</dbReference>
<dbReference type="Pfam" id="PF01935">
    <property type="entry name" value="DUF87"/>
    <property type="match status" value="1"/>
</dbReference>
<evidence type="ECO:0000259" key="2">
    <source>
        <dbReference type="Pfam" id="PF26593"/>
    </source>
</evidence>
<accession>A0A384KE41</accession>
<evidence type="ECO:0000313" key="4">
    <source>
        <dbReference type="Proteomes" id="UP000011532"/>
    </source>
</evidence>
<dbReference type="InterPro" id="IPR027417">
    <property type="entry name" value="P-loop_NTPase"/>
</dbReference>
<dbReference type="InterPro" id="IPR051162">
    <property type="entry name" value="T4SS_component"/>
</dbReference>
<dbReference type="Gene3D" id="3.40.50.300">
    <property type="entry name" value="P-loop containing nucleotide triphosphate hydrolases"/>
    <property type="match status" value="1"/>
</dbReference>
<dbReference type="Proteomes" id="UP000011532">
    <property type="component" value="Unassembled WGS sequence"/>
</dbReference>
<comment type="caution">
    <text evidence="3">The sequence shown here is derived from an EMBL/GenBank/DDBJ whole genome shotgun (WGS) entry which is preliminary data.</text>
</comment>
<reference evidence="3 4" key="2">
    <citation type="journal article" date="2014" name="PLoS Genet.">
        <title>Phylogenetically driven sequencing of extremely halophilic archaea reveals strategies for static and dynamic osmo-response.</title>
        <authorList>
            <person name="Becker E.A."/>
            <person name="Seitzer P.M."/>
            <person name="Tritt A."/>
            <person name="Larsen D."/>
            <person name="Krusor M."/>
            <person name="Yao A.I."/>
            <person name="Wu D."/>
            <person name="Madern D."/>
            <person name="Eisen J.A."/>
            <person name="Darling A.E."/>
            <person name="Facciotti M.T."/>
        </authorList>
    </citation>
    <scope>NUCLEOTIDE SEQUENCE [LARGE SCALE GENOMIC DNA]</scope>
    <source>
        <strain evidence="4">ATCC 29605 / DSM 3757 / JCM 8879 / NBRC 14742 / NCIMB 2012 / VKM B-1768 / DS2</strain>
    </source>
</reference>
<dbReference type="GeneID" id="8924135"/>